<evidence type="ECO:0000313" key="3">
    <source>
        <dbReference type="Proteomes" id="UP000749559"/>
    </source>
</evidence>
<evidence type="ECO:0000256" key="1">
    <source>
        <dbReference type="SAM" id="MobiDB-lite"/>
    </source>
</evidence>
<proteinExistence type="predicted"/>
<comment type="caution">
    <text evidence="2">The sequence shown here is derived from an EMBL/GenBank/DDBJ whole genome shotgun (WGS) entry which is preliminary data.</text>
</comment>
<reference evidence="2" key="1">
    <citation type="submission" date="2022-03" db="EMBL/GenBank/DDBJ databases">
        <authorList>
            <person name="Martin C."/>
        </authorList>
    </citation>
    <scope>NUCLEOTIDE SEQUENCE</scope>
</reference>
<name>A0A8J1TYF9_OWEFU</name>
<evidence type="ECO:0000313" key="2">
    <source>
        <dbReference type="EMBL" id="CAH1786884.1"/>
    </source>
</evidence>
<organism evidence="2 3">
    <name type="scientific">Owenia fusiformis</name>
    <name type="common">Polychaete worm</name>
    <dbReference type="NCBI Taxonomy" id="6347"/>
    <lineage>
        <taxon>Eukaryota</taxon>
        <taxon>Metazoa</taxon>
        <taxon>Spiralia</taxon>
        <taxon>Lophotrochozoa</taxon>
        <taxon>Annelida</taxon>
        <taxon>Polychaeta</taxon>
        <taxon>Sedentaria</taxon>
        <taxon>Canalipalpata</taxon>
        <taxon>Sabellida</taxon>
        <taxon>Oweniida</taxon>
        <taxon>Oweniidae</taxon>
        <taxon>Owenia</taxon>
    </lineage>
</organism>
<feature type="compositionally biased region" description="Polar residues" evidence="1">
    <location>
        <begin position="115"/>
        <end position="126"/>
    </location>
</feature>
<feature type="compositionally biased region" description="Basic residues" evidence="1">
    <location>
        <begin position="129"/>
        <end position="138"/>
    </location>
</feature>
<feature type="region of interest" description="Disordered" evidence="1">
    <location>
        <begin position="74"/>
        <end position="97"/>
    </location>
</feature>
<keyword evidence="3" id="KW-1185">Reference proteome</keyword>
<gene>
    <name evidence="2" type="ORF">OFUS_LOCUS12691</name>
</gene>
<dbReference type="EMBL" id="CAIIXF020000006">
    <property type="protein sequence ID" value="CAH1786884.1"/>
    <property type="molecule type" value="Genomic_DNA"/>
</dbReference>
<feature type="compositionally biased region" description="Polar residues" evidence="1">
    <location>
        <begin position="141"/>
        <end position="152"/>
    </location>
</feature>
<accession>A0A8J1TYF9</accession>
<protein>
    <submittedName>
        <fullName evidence="2">Uncharacterized protein</fullName>
    </submittedName>
</protein>
<dbReference type="Proteomes" id="UP000749559">
    <property type="component" value="Unassembled WGS sequence"/>
</dbReference>
<feature type="region of interest" description="Disordered" evidence="1">
    <location>
        <begin position="115"/>
        <end position="203"/>
    </location>
</feature>
<dbReference type="AlphaFoldDB" id="A0A8J1TYF9"/>
<sequence length="325" mass="36566">MASTRTVNKLLENVLRTFANEYKRGYSAVRRSNIIGRAAKATGYSGAAFYKILREDTELKSFLNEAKAVGNEREKLQATKRRRPFGSSAPVDEHGLDEKPLCSWSDQIIVDGPLTSTESHFKSGNVTIPRKKRKRRKKLQSDPTESHLQTVNEIIPKKRRKILPPGPRVRPPSERIKARKAQAEPEVNVPPPQDQHVEKEPQSLPPQAQNLEAELQGLPPEAQNVEIDLQASPQVHAGQPEVIDWYTGASVRNVILEGFKAGTFFTVKTLNKELKSRGICNISRTTLREALKADDFRFKRCGMNTFILLDESHIAAEAYPPQLFL</sequence>